<evidence type="ECO:0000259" key="1">
    <source>
        <dbReference type="PROSITE" id="PS50011"/>
    </source>
</evidence>
<dbReference type="Gene3D" id="1.10.510.10">
    <property type="entry name" value="Transferase(Phosphotransferase) domain 1"/>
    <property type="match status" value="1"/>
</dbReference>
<dbReference type="Pfam" id="PF00069">
    <property type="entry name" value="Pkinase"/>
    <property type="match status" value="1"/>
</dbReference>
<sequence>MAYSTQTLASGCFGKIYREKFGDTWAAVKKVPLGIISRQQLERECKIYHNARHTNVVKLLGDPWLKDSKWNIPMEFIAGEDLETTIFKVQHSKIQLTPAVRATIITGMSEGLLYLHSKDIVHQDLKPDNIMVEHQTHRAVIIDLGLAKFSRNGLSSAINLGNEAYSPPEVLQMEGIRDKRSDVWAMGKIIAELCARVRLPTQAVSAIKIRETLKDQPYCSAVSKMVEFNPANRTTMAGVIAEIRRAGSLQQADIRQRDIPRDIPRDIQREIPREIPRDIQREIPRDIQRELPRDIHRDIHREKDITVTLVNEMRANQKWYPPAAPVPKMDERKSPYLYYRQDPPPQREMGKALVPVKGQALNHQMSLMSFPCPLPETGKVTQERYIEGKGALEYKEIVTRGGRIIKYEKVQITKDS</sequence>
<dbReference type="Proteomes" id="UP001364617">
    <property type="component" value="Unassembled WGS sequence"/>
</dbReference>
<dbReference type="InterPro" id="IPR008271">
    <property type="entry name" value="Ser/Thr_kinase_AS"/>
</dbReference>
<accession>A0AAN9D3F7</accession>
<dbReference type="InterPro" id="IPR011009">
    <property type="entry name" value="Kinase-like_dom_sf"/>
</dbReference>
<keyword evidence="3" id="KW-1185">Reference proteome</keyword>
<evidence type="ECO:0000313" key="3">
    <source>
        <dbReference type="Proteomes" id="UP001364617"/>
    </source>
</evidence>
<comment type="caution">
    <text evidence="2">The sequence shown here is derived from an EMBL/GenBank/DDBJ whole genome shotgun (WGS) entry which is preliminary data.</text>
</comment>
<name>A0AAN9D3F7_9TELE</name>
<reference evidence="2 3" key="1">
    <citation type="submission" date="2024-02" db="EMBL/GenBank/DDBJ databases">
        <title>Chromosome-level genome assembly of the Eurasian Minnow (Phoxinus phoxinus).</title>
        <authorList>
            <person name="Oriowo T.O."/>
            <person name="Martin S."/>
            <person name="Stange M."/>
            <person name="Chrysostomakis Y."/>
            <person name="Brown T."/>
            <person name="Winkler S."/>
            <person name="Kukowka S."/>
            <person name="Myers E.W."/>
            <person name="Bohne A."/>
        </authorList>
    </citation>
    <scope>NUCLEOTIDE SEQUENCE [LARGE SCALE GENOMIC DNA]</scope>
    <source>
        <strain evidence="2">ZFMK-TIS-60720</strain>
        <tissue evidence="2">Whole Organism</tissue>
    </source>
</reference>
<dbReference type="SMART" id="SM00220">
    <property type="entry name" value="S_TKc"/>
    <property type="match status" value="1"/>
</dbReference>
<dbReference type="PROSITE" id="PS00108">
    <property type="entry name" value="PROTEIN_KINASE_ST"/>
    <property type="match status" value="1"/>
</dbReference>
<proteinExistence type="predicted"/>
<dbReference type="SUPFAM" id="SSF56112">
    <property type="entry name" value="Protein kinase-like (PK-like)"/>
    <property type="match status" value="1"/>
</dbReference>
<dbReference type="PANTHER" id="PTHR44329">
    <property type="entry name" value="SERINE/THREONINE-PROTEIN KINASE TNNI3K-RELATED"/>
    <property type="match status" value="1"/>
</dbReference>
<dbReference type="AlphaFoldDB" id="A0AAN9D3F7"/>
<protein>
    <recommendedName>
        <fullName evidence="1">Protein kinase domain-containing protein</fullName>
    </recommendedName>
</protein>
<dbReference type="InterPro" id="IPR051681">
    <property type="entry name" value="Ser/Thr_Kinases-Pseudokinases"/>
</dbReference>
<dbReference type="CDD" id="cd00180">
    <property type="entry name" value="PKc"/>
    <property type="match status" value="1"/>
</dbReference>
<feature type="domain" description="Protein kinase" evidence="1">
    <location>
        <begin position="2"/>
        <end position="245"/>
    </location>
</feature>
<evidence type="ECO:0000313" key="2">
    <source>
        <dbReference type="EMBL" id="KAK7158247.1"/>
    </source>
</evidence>
<gene>
    <name evidence="2" type="ORF">R3I93_009454</name>
</gene>
<dbReference type="EMBL" id="JAYKXH010000009">
    <property type="protein sequence ID" value="KAK7158247.1"/>
    <property type="molecule type" value="Genomic_DNA"/>
</dbReference>
<dbReference type="GO" id="GO:0004674">
    <property type="term" value="F:protein serine/threonine kinase activity"/>
    <property type="evidence" value="ECO:0007669"/>
    <property type="project" value="TreeGrafter"/>
</dbReference>
<dbReference type="GO" id="GO:0005524">
    <property type="term" value="F:ATP binding"/>
    <property type="evidence" value="ECO:0007669"/>
    <property type="project" value="InterPro"/>
</dbReference>
<dbReference type="PROSITE" id="PS50011">
    <property type="entry name" value="PROTEIN_KINASE_DOM"/>
    <property type="match status" value="1"/>
</dbReference>
<organism evidence="2 3">
    <name type="scientific">Phoxinus phoxinus</name>
    <name type="common">Eurasian minnow</name>
    <dbReference type="NCBI Taxonomy" id="58324"/>
    <lineage>
        <taxon>Eukaryota</taxon>
        <taxon>Metazoa</taxon>
        <taxon>Chordata</taxon>
        <taxon>Craniata</taxon>
        <taxon>Vertebrata</taxon>
        <taxon>Euteleostomi</taxon>
        <taxon>Actinopterygii</taxon>
        <taxon>Neopterygii</taxon>
        <taxon>Teleostei</taxon>
        <taxon>Ostariophysi</taxon>
        <taxon>Cypriniformes</taxon>
        <taxon>Leuciscidae</taxon>
        <taxon>Phoxininae</taxon>
        <taxon>Phoxinus</taxon>
    </lineage>
</organism>
<dbReference type="InterPro" id="IPR000719">
    <property type="entry name" value="Prot_kinase_dom"/>
</dbReference>